<evidence type="ECO:0000313" key="5">
    <source>
        <dbReference type="Proteomes" id="UP000295292"/>
    </source>
</evidence>
<keyword evidence="1" id="KW-0677">Repeat</keyword>
<evidence type="ECO:0000256" key="3">
    <source>
        <dbReference type="PROSITE-ProRule" id="PRU00339"/>
    </source>
</evidence>
<proteinExistence type="predicted"/>
<comment type="caution">
    <text evidence="4">The sequence shown here is derived from an EMBL/GenBank/DDBJ whole genome shotgun (WGS) entry which is preliminary data.</text>
</comment>
<dbReference type="PANTHER" id="PTHR44858">
    <property type="entry name" value="TETRATRICOPEPTIDE REPEAT PROTEIN 6"/>
    <property type="match status" value="1"/>
</dbReference>
<protein>
    <submittedName>
        <fullName evidence="4">Tetratricopeptide repeat protein</fullName>
    </submittedName>
</protein>
<dbReference type="SMART" id="SM00028">
    <property type="entry name" value="TPR"/>
    <property type="match status" value="5"/>
</dbReference>
<dbReference type="Gene3D" id="1.25.40.10">
    <property type="entry name" value="Tetratricopeptide repeat domain"/>
    <property type="match status" value="3"/>
</dbReference>
<feature type="repeat" description="TPR" evidence="3">
    <location>
        <begin position="232"/>
        <end position="265"/>
    </location>
</feature>
<dbReference type="EMBL" id="SNYV01000011">
    <property type="protein sequence ID" value="TDQ79632.1"/>
    <property type="molecule type" value="Genomic_DNA"/>
</dbReference>
<accession>A0A4R6WLK9</accession>
<evidence type="ECO:0000313" key="4">
    <source>
        <dbReference type="EMBL" id="TDQ79632.1"/>
    </source>
</evidence>
<evidence type="ECO:0000256" key="2">
    <source>
        <dbReference type="ARBA" id="ARBA00022803"/>
    </source>
</evidence>
<sequence>MKEKNPYFYLPSSQLFPYSTIEKAIYEDNDLLSIASEARKLIDAGDSAKALELYSSTIEQYPQYPFFYASRSLLNQALGDEEGAFYDYQVAKKLDFNYHIFLEWQENKGSMLLAPELEELNRELQQDTPHAQPYINRAMLWTQHFDYELAIADYQNAIVLDDNPEIRVSMAAVYLRMLLYDSALEQLQLALSSDGQLPNAYLYRAKLYVAIHENEAALQDFESALQLTPDSTEVLEERAGYYERIEDWQSAIADYTEVIARNPTDFYCYVLRADALERTGAWQEAIADYDEAIRLNPHYSDLYQYRGELKEKLGDETGAAMDFEKYEELEDE</sequence>
<feature type="repeat" description="TPR" evidence="3">
    <location>
        <begin position="266"/>
        <end position="299"/>
    </location>
</feature>
<dbReference type="InterPro" id="IPR011990">
    <property type="entry name" value="TPR-like_helical_dom_sf"/>
</dbReference>
<name>A0A4R6WLK9_9SPHI</name>
<dbReference type="PROSITE" id="PS50005">
    <property type="entry name" value="TPR"/>
    <property type="match status" value="4"/>
</dbReference>
<dbReference type="RefSeq" id="WP_133583407.1">
    <property type="nucleotide sequence ID" value="NZ_SNYV01000011.1"/>
</dbReference>
<dbReference type="PANTHER" id="PTHR44858:SF1">
    <property type="entry name" value="UDP-N-ACETYLGLUCOSAMINE--PEPTIDE N-ACETYLGLUCOSAMINYLTRANSFERASE SPINDLY-RELATED"/>
    <property type="match status" value="1"/>
</dbReference>
<dbReference type="InterPro" id="IPR019734">
    <property type="entry name" value="TPR_rpt"/>
</dbReference>
<organism evidence="4 5">
    <name type="scientific">Sphingobacterium yanglingense</name>
    <dbReference type="NCBI Taxonomy" id="1437280"/>
    <lineage>
        <taxon>Bacteria</taxon>
        <taxon>Pseudomonadati</taxon>
        <taxon>Bacteroidota</taxon>
        <taxon>Sphingobacteriia</taxon>
        <taxon>Sphingobacteriales</taxon>
        <taxon>Sphingobacteriaceae</taxon>
        <taxon>Sphingobacterium</taxon>
    </lineage>
</organism>
<keyword evidence="5" id="KW-1185">Reference proteome</keyword>
<feature type="repeat" description="TPR" evidence="3">
    <location>
        <begin position="131"/>
        <end position="164"/>
    </location>
</feature>
<evidence type="ECO:0000256" key="1">
    <source>
        <dbReference type="ARBA" id="ARBA00022737"/>
    </source>
</evidence>
<gene>
    <name evidence="4" type="ORF">CLV99_1079</name>
</gene>
<dbReference type="OrthoDB" id="712930at2"/>
<dbReference type="Pfam" id="PF13432">
    <property type="entry name" value="TPR_16"/>
    <property type="match status" value="1"/>
</dbReference>
<reference evidence="4 5" key="1">
    <citation type="submission" date="2019-03" db="EMBL/GenBank/DDBJ databases">
        <title>Genomic Encyclopedia of Archaeal and Bacterial Type Strains, Phase II (KMG-II): from individual species to whole genera.</title>
        <authorList>
            <person name="Goeker M."/>
        </authorList>
    </citation>
    <scope>NUCLEOTIDE SEQUENCE [LARGE SCALE GENOMIC DNA]</scope>
    <source>
        <strain evidence="4 5">DSM 28353</strain>
    </source>
</reference>
<dbReference type="SUPFAM" id="SSF48452">
    <property type="entry name" value="TPR-like"/>
    <property type="match status" value="2"/>
</dbReference>
<feature type="repeat" description="TPR" evidence="3">
    <location>
        <begin position="198"/>
        <end position="231"/>
    </location>
</feature>
<dbReference type="AlphaFoldDB" id="A0A4R6WLK9"/>
<dbReference type="InterPro" id="IPR050498">
    <property type="entry name" value="Ycf3"/>
</dbReference>
<dbReference type="Proteomes" id="UP000295292">
    <property type="component" value="Unassembled WGS sequence"/>
</dbReference>
<keyword evidence="2 3" id="KW-0802">TPR repeat</keyword>